<sequence length="202" mass="22993">MSELINNAVKGVNIIPTVLLGLVLFYWITVIIGVFDFDLFELDFDVDVDADVFQGILVFLNLRDIPFMVFFSILSFIFWILSMMLYRLPITPGGFINGLILIPIFIVSLLFTKIITKPLKKLFKKDYEDIAPNGGVVGQLVTLITNIGDGRLGQGEIKRDGASLLINVKAEKDDDLFIKNEIAYVYRKDEDKNIYYIIKIEE</sequence>
<evidence type="ECO:0008006" key="4">
    <source>
        <dbReference type="Google" id="ProtNLM"/>
    </source>
</evidence>
<dbReference type="EMBL" id="FQXU01000003">
    <property type="protein sequence ID" value="SHH62769.1"/>
    <property type="molecule type" value="Genomic_DNA"/>
</dbReference>
<dbReference type="AlphaFoldDB" id="A0A1M5UIF9"/>
<proteinExistence type="predicted"/>
<feature type="transmembrane region" description="Helical" evidence="1">
    <location>
        <begin position="12"/>
        <end position="35"/>
    </location>
</feature>
<feature type="transmembrane region" description="Helical" evidence="1">
    <location>
        <begin position="94"/>
        <end position="115"/>
    </location>
</feature>
<evidence type="ECO:0000313" key="2">
    <source>
        <dbReference type="EMBL" id="SHH62769.1"/>
    </source>
</evidence>
<accession>A0A1M5UIF9</accession>
<protein>
    <recommendedName>
        <fullName evidence="4">DUF1449 family protein</fullName>
    </recommendedName>
</protein>
<dbReference type="RefSeq" id="WP_073016433.1">
    <property type="nucleotide sequence ID" value="NZ_FQXU01000003.1"/>
</dbReference>
<name>A0A1M5UIF9_9CLOT</name>
<feature type="transmembrane region" description="Helical" evidence="1">
    <location>
        <begin position="67"/>
        <end position="88"/>
    </location>
</feature>
<organism evidence="2 3">
    <name type="scientific">Clostridium intestinale DSM 6191</name>
    <dbReference type="NCBI Taxonomy" id="1121320"/>
    <lineage>
        <taxon>Bacteria</taxon>
        <taxon>Bacillati</taxon>
        <taxon>Bacillota</taxon>
        <taxon>Clostridia</taxon>
        <taxon>Eubacteriales</taxon>
        <taxon>Clostridiaceae</taxon>
        <taxon>Clostridium</taxon>
    </lineage>
</organism>
<dbReference type="Proteomes" id="UP000184241">
    <property type="component" value="Unassembled WGS sequence"/>
</dbReference>
<reference evidence="2 3" key="1">
    <citation type="submission" date="2016-11" db="EMBL/GenBank/DDBJ databases">
        <authorList>
            <person name="Jaros S."/>
            <person name="Januszkiewicz K."/>
            <person name="Wedrychowicz H."/>
        </authorList>
    </citation>
    <scope>NUCLEOTIDE SEQUENCE [LARGE SCALE GENOMIC DNA]</scope>
    <source>
        <strain evidence="2 3">DSM 6191</strain>
    </source>
</reference>
<keyword evidence="1" id="KW-0472">Membrane</keyword>
<keyword evidence="1" id="KW-0812">Transmembrane</keyword>
<evidence type="ECO:0000313" key="3">
    <source>
        <dbReference type="Proteomes" id="UP000184241"/>
    </source>
</evidence>
<gene>
    <name evidence="2" type="ORF">SAMN02745941_00538</name>
</gene>
<keyword evidence="1" id="KW-1133">Transmembrane helix</keyword>
<evidence type="ECO:0000256" key="1">
    <source>
        <dbReference type="SAM" id="Phobius"/>
    </source>
</evidence>